<dbReference type="Pfam" id="PF01638">
    <property type="entry name" value="HxlR"/>
    <property type="match status" value="1"/>
</dbReference>
<dbReference type="Proteomes" id="UP000283523">
    <property type="component" value="Unassembled WGS sequence"/>
</dbReference>
<reference evidence="5 6" key="1">
    <citation type="submission" date="2018-08" db="EMBL/GenBank/DDBJ databases">
        <title>Fibrisoma montanum sp. nov., isolated from Danxia mountain soil.</title>
        <authorList>
            <person name="Huang Y."/>
        </authorList>
    </citation>
    <scope>NUCLEOTIDE SEQUENCE [LARGE SCALE GENOMIC DNA]</scope>
    <source>
        <strain evidence="5 6">HYT19</strain>
    </source>
</reference>
<comment type="caution">
    <text evidence="5">The sequence shown here is derived from an EMBL/GenBank/DDBJ whole genome shotgun (WGS) entry which is preliminary data.</text>
</comment>
<dbReference type="GO" id="GO:0003677">
    <property type="term" value="F:DNA binding"/>
    <property type="evidence" value="ECO:0007669"/>
    <property type="project" value="UniProtKB-KW"/>
</dbReference>
<evidence type="ECO:0000313" key="6">
    <source>
        <dbReference type="Proteomes" id="UP000283523"/>
    </source>
</evidence>
<dbReference type="Gene3D" id="1.10.10.10">
    <property type="entry name" value="Winged helix-like DNA-binding domain superfamily/Winged helix DNA-binding domain"/>
    <property type="match status" value="1"/>
</dbReference>
<evidence type="ECO:0000256" key="3">
    <source>
        <dbReference type="ARBA" id="ARBA00023163"/>
    </source>
</evidence>
<feature type="domain" description="HTH hxlR-type" evidence="4">
    <location>
        <begin position="6"/>
        <end position="110"/>
    </location>
</feature>
<dbReference type="SUPFAM" id="SSF46785">
    <property type="entry name" value="Winged helix' DNA-binding domain"/>
    <property type="match status" value="1"/>
</dbReference>
<evidence type="ECO:0000313" key="5">
    <source>
        <dbReference type="EMBL" id="RIV18689.1"/>
    </source>
</evidence>
<dbReference type="OrthoDB" id="769662at2"/>
<keyword evidence="3" id="KW-0804">Transcription</keyword>
<sequence>MKETYCTAHLRSISDTLELIGGKWKLLILTLLFSESPMRFSEIERAIGTITPRMLSKELKELEMNELIERRVYPTMPVSVDYRLTDYGRSLDSVMVALGDWGKKHRKRIMHPVVVESLPA</sequence>
<dbReference type="RefSeq" id="WP_119670927.1">
    <property type="nucleotide sequence ID" value="NZ_QXED01000010.1"/>
</dbReference>
<dbReference type="AlphaFoldDB" id="A0A418LZJ9"/>
<dbReference type="PANTHER" id="PTHR33204">
    <property type="entry name" value="TRANSCRIPTIONAL REGULATOR, MARR FAMILY"/>
    <property type="match status" value="1"/>
</dbReference>
<evidence type="ECO:0000256" key="2">
    <source>
        <dbReference type="ARBA" id="ARBA00023125"/>
    </source>
</evidence>
<keyword evidence="6" id="KW-1185">Reference proteome</keyword>
<dbReference type="InterPro" id="IPR036390">
    <property type="entry name" value="WH_DNA-bd_sf"/>
</dbReference>
<name>A0A418LZJ9_9BACT</name>
<dbReference type="InterPro" id="IPR002577">
    <property type="entry name" value="HTH_HxlR"/>
</dbReference>
<keyword evidence="2" id="KW-0238">DNA-binding</keyword>
<gene>
    <name evidence="5" type="ORF">DYU11_27355</name>
</gene>
<evidence type="ECO:0000256" key="1">
    <source>
        <dbReference type="ARBA" id="ARBA00023015"/>
    </source>
</evidence>
<dbReference type="InterPro" id="IPR036388">
    <property type="entry name" value="WH-like_DNA-bd_sf"/>
</dbReference>
<accession>A0A418LZJ9</accession>
<keyword evidence="1" id="KW-0805">Transcription regulation</keyword>
<organism evidence="5 6">
    <name type="scientific">Fibrisoma montanum</name>
    <dbReference type="NCBI Taxonomy" id="2305895"/>
    <lineage>
        <taxon>Bacteria</taxon>
        <taxon>Pseudomonadati</taxon>
        <taxon>Bacteroidota</taxon>
        <taxon>Cytophagia</taxon>
        <taxon>Cytophagales</taxon>
        <taxon>Spirosomataceae</taxon>
        <taxon>Fibrisoma</taxon>
    </lineage>
</organism>
<dbReference type="PROSITE" id="PS51118">
    <property type="entry name" value="HTH_HXLR"/>
    <property type="match status" value="1"/>
</dbReference>
<proteinExistence type="predicted"/>
<dbReference type="EMBL" id="QXED01000010">
    <property type="protein sequence ID" value="RIV18689.1"/>
    <property type="molecule type" value="Genomic_DNA"/>
</dbReference>
<protein>
    <submittedName>
        <fullName evidence="5">Transcriptional regulator</fullName>
    </submittedName>
</protein>
<evidence type="ECO:0000259" key="4">
    <source>
        <dbReference type="PROSITE" id="PS51118"/>
    </source>
</evidence>
<dbReference type="PANTHER" id="PTHR33204:SF29">
    <property type="entry name" value="TRANSCRIPTIONAL REGULATOR"/>
    <property type="match status" value="1"/>
</dbReference>